<dbReference type="GO" id="GO:0005886">
    <property type="term" value="C:plasma membrane"/>
    <property type="evidence" value="ECO:0007669"/>
    <property type="project" value="UniProtKB-ARBA"/>
</dbReference>
<accession>A0A0D5ZKM0</accession>
<dbReference type="RefSeq" id="WP_167845093.1">
    <property type="nucleotide sequence ID" value="NZ_CP047225.1"/>
</dbReference>
<dbReference type="Proteomes" id="UP000032722">
    <property type="component" value="Chromosome"/>
</dbReference>
<dbReference type="InterPro" id="IPR050710">
    <property type="entry name" value="Band7/mec-2_domain"/>
</dbReference>
<protein>
    <submittedName>
        <fullName evidence="4">Peptidase</fullName>
    </submittedName>
</protein>
<evidence type="ECO:0000256" key="1">
    <source>
        <dbReference type="ARBA" id="ARBA00008164"/>
    </source>
</evidence>
<dbReference type="PATRIC" id="fig|29556.3.peg.596"/>
<dbReference type="EMBL" id="CP047225">
    <property type="protein sequence ID" value="QIW62081.1"/>
    <property type="molecule type" value="Genomic_DNA"/>
</dbReference>
<dbReference type="InterPro" id="IPR001972">
    <property type="entry name" value="Stomatin_HflK_fam"/>
</dbReference>
<keyword evidence="2" id="KW-0812">Transmembrane</keyword>
<dbReference type="AlphaFoldDB" id="A0A0D5ZKM0"/>
<dbReference type="Pfam" id="PF01145">
    <property type="entry name" value="Band_7"/>
    <property type="match status" value="1"/>
</dbReference>
<dbReference type="HOGENOM" id="CLU_024949_2_2_14"/>
<evidence type="ECO:0000256" key="2">
    <source>
        <dbReference type="SAM" id="Phobius"/>
    </source>
</evidence>
<dbReference type="SUPFAM" id="SSF117892">
    <property type="entry name" value="Band 7/SPFH domain"/>
    <property type="match status" value="1"/>
</dbReference>
<dbReference type="PANTHER" id="PTHR43327">
    <property type="entry name" value="STOMATIN-LIKE PROTEIN 2, MITOCHONDRIAL"/>
    <property type="match status" value="1"/>
</dbReference>
<sequence length="308" mass="34216">MSAVAIAVLVIVLVVIFSLAVIILLSTIKIVSETNFYVVERFGKYHKILFKGLHFLVPFIERVVVKDSVKEKVFDFPAQSVITKDNATIKIDTVVYLKIEDPKLFAYGAENPIRAIEALVSTTLRNLIGELELDESLTSREIINSKLTSILDKASDSWGIKVNRVELQNIIPPHEVQEAMVRQMQAERDKRAQILEAEGIRQSEILKAQGYKESKILNAEANKRALILEAEAQKEKSILEAQGKKQAIELLNASEISAQVLNYKAIEELGNLANGRATKIIIPPNLGDVASSMAVAKAVLEEKESKEK</sequence>
<feature type="domain" description="Band 7" evidence="3">
    <location>
        <begin position="26"/>
        <end position="184"/>
    </location>
</feature>
<name>A0A0D5ZKM0_9BACT</name>
<keyword evidence="2" id="KW-1133">Transmembrane helix</keyword>
<dbReference type="GO" id="GO:0098552">
    <property type="term" value="C:side of membrane"/>
    <property type="evidence" value="ECO:0007669"/>
    <property type="project" value="UniProtKB-ARBA"/>
</dbReference>
<dbReference type="Gene3D" id="3.30.479.30">
    <property type="entry name" value="Band 7 domain"/>
    <property type="match status" value="1"/>
</dbReference>
<dbReference type="CDD" id="cd08829">
    <property type="entry name" value="SPFH_paraslipin"/>
    <property type="match status" value="1"/>
</dbReference>
<dbReference type="Proteomes" id="UP000503310">
    <property type="component" value="Chromosome"/>
</dbReference>
<dbReference type="EMBL" id="CP011021">
    <property type="protein sequence ID" value="AKA50190.1"/>
    <property type="molecule type" value="Genomic_DNA"/>
</dbReference>
<dbReference type="KEGG" id="mgb:VO56_03020"/>
<evidence type="ECO:0000259" key="3">
    <source>
        <dbReference type="SMART" id="SM00244"/>
    </source>
</evidence>
<organism evidence="6">
    <name type="scientific">Mycoplasmopsis gallinacea</name>
    <dbReference type="NCBI Taxonomy" id="29556"/>
    <lineage>
        <taxon>Bacteria</taxon>
        <taxon>Bacillati</taxon>
        <taxon>Mycoplasmatota</taxon>
        <taxon>Mycoplasmoidales</taxon>
        <taxon>Metamycoplasmataceae</taxon>
        <taxon>Mycoplasmopsis</taxon>
    </lineage>
</organism>
<gene>
    <name evidence="5" type="ORF">GOQ20_01235</name>
    <name evidence="4" type="ORF">VO56_03020</name>
</gene>
<evidence type="ECO:0000313" key="6">
    <source>
        <dbReference type="Proteomes" id="UP000032722"/>
    </source>
</evidence>
<proteinExistence type="inferred from homology"/>
<keyword evidence="2" id="KW-0472">Membrane</keyword>
<comment type="similarity">
    <text evidence="1">Belongs to the band 7/mec-2 family.</text>
</comment>
<feature type="transmembrane region" description="Helical" evidence="2">
    <location>
        <begin position="6"/>
        <end position="25"/>
    </location>
</feature>
<reference evidence="4 6" key="1">
    <citation type="journal article" date="2015" name="Genome Announc.">
        <title>Complete Genome Sequence of Mycoplasma meleagridis, a Possible Emerging Pathogen in Chickens.</title>
        <authorList>
            <person name="Abolnik C."/>
        </authorList>
    </citation>
    <scope>NUCLEOTIDE SEQUENCE [LARGE SCALE GENOMIC DNA]</scope>
    <source>
        <strain evidence="4 6">B2096 8B</strain>
    </source>
</reference>
<dbReference type="InterPro" id="IPR001107">
    <property type="entry name" value="Band_7"/>
</dbReference>
<evidence type="ECO:0000313" key="4">
    <source>
        <dbReference type="EMBL" id="AKA50190.1"/>
    </source>
</evidence>
<dbReference type="SMART" id="SM00244">
    <property type="entry name" value="PHB"/>
    <property type="match status" value="1"/>
</dbReference>
<evidence type="ECO:0000313" key="5">
    <source>
        <dbReference type="EMBL" id="QIW62081.1"/>
    </source>
</evidence>
<reference evidence="5 7" key="2">
    <citation type="submission" date="2019-12" db="EMBL/GenBank/DDBJ databases">
        <title>Sequencing and analysis of the whole genome of Mycoplasma gallinaceum strain Peacock20181011.</title>
        <authorList>
            <person name="Liu X."/>
            <person name="Qin Z."/>
            <person name="Xu H."/>
        </authorList>
    </citation>
    <scope>NUCLEOTIDE SEQUENCE [LARGE SCALE GENOMIC DNA]</scope>
    <source>
        <strain evidence="5 7">Peacock20181011</strain>
    </source>
</reference>
<dbReference type="FunFam" id="3.30.479.30:FF:000004">
    <property type="entry name" value="Putative membrane protease family, stomatin"/>
    <property type="match status" value="1"/>
</dbReference>
<dbReference type="PANTHER" id="PTHR43327:SF10">
    <property type="entry name" value="STOMATIN-LIKE PROTEIN 2, MITOCHONDRIAL"/>
    <property type="match status" value="1"/>
</dbReference>
<dbReference type="InterPro" id="IPR036013">
    <property type="entry name" value="Band_7/SPFH_dom_sf"/>
</dbReference>
<evidence type="ECO:0000313" key="7">
    <source>
        <dbReference type="Proteomes" id="UP000503310"/>
    </source>
</evidence>
<dbReference type="PRINTS" id="PR00721">
    <property type="entry name" value="STOMATIN"/>
</dbReference>